<dbReference type="STRING" id="1114924.SAMN05216258_110201"/>
<organism evidence="3 4">
    <name type="scientific">Albimonas pacifica</name>
    <dbReference type="NCBI Taxonomy" id="1114924"/>
    <lineage>
        <taxon>Bacteria</taxon>
        <taxon>Pseudomonadati</taxon>
        <taxon>Pseudomonadota</taxon>
        <taxon>Alphaproteobacteria</taxon>
        <taxon>Rhodobacterales</taxon>
        <taxon>Paracoccaceae</taxon>
        <taxon>Albimonas</taxon>
    </lineage>
</organism>
<keyword evidence="2" id="KW-0732">Signal</keyword>
<protein>
    <submittedName>
        <fullName evidence="3">Uncharacterized protein</fullName>
    </submittedName>
</protein>
<feature type="chain" id="PRO_5011441550" evidence="2">
    <location>
        <begin position="29"/>
        <end position="166"/>
    </location>
</feature>
<gene>
    <name evidence="3" type="ORF">SAMN05216258_110201</name>
</gene>
<dbReference type="RefSeq" id="WP_092863538.1">
    <property type="nucleotide sequence ID" value="NZ_FOQH01000010.1"/>
</dbReference>
<evidence type="ECO:0000313" key="3">
    <source>
        <dbReference type="EMBL" id="SFI88926.1"/>
    </source>
</evidence>
<keyword evidence="4" id="KW-1185">Reference proteome</keyword>
<evidence type="ECO:0000256" key="2">
    <source>
        <dbReference type="SAM" id="SignalP"/>
    </source>
</evidence>
<feature type="region of interest" description="Disordered" evidence="1">
    <location>
        <begin position="108"/>
        <end position="166"/>
    </location>
</feature>
<feature type="region of interest" description="Disordered" evidence="1">
    <location>
        <begin position="27"/>
        <end position="62"/>
    </location>
</feature>
<feature type="signal peptide" evidence="2">
    <location>
        <begin position="1"/>
        <end position="28"/>
    </location>
</feature>
<dbReference type="Proteomes" id="UP000199377">
    <property type="component" value="Unassembled WGS sequence"/>
</dbReference>
<feature type="compositionally biased region" description="Basic and acidic residues" evidence="1">
    <location>
        <begin position="154"/>
        <end position="166"/>
    </location>
</feature>
<dbReference type="AlphaFoldDB" id="A0A1I3LWU1"/>
<evidence type="ECO:0000313" key="4">
    <source>
        <dbReference type="Proteomes" id="UP000199377"/>
    </source>
</evidence>
<evidence type="ECO:0000256" key="1">
    <source>
        <dbReference type="SAM" id="MobiDB-lite"/>
    </source>
</evidence>
<sequence>MPKSSFTRGALAAACAAMIGVGLGAASAQTAYPDPGGGTRFTPLPADARDAFNSPAPETAVDSKPEIDALQDRRAEWRYREQVEQARAREAMKQRLGAADEDDLRALNGGAEAARRDSMLPGRVSSQDPFFGSPPSLTEEDVTVDAPRSVDGPRVTHDEDGRPVLR</sequence>
<reference evidence="3 4" key="1">
    <citation type="submission" date="2016-10" db="EMBL/GenBank/DDBJ databases">
        <authorList>
            <person name="de Groot N.N."/>
        </authorList>
    </citation>
    <scope>NUCLEOTIDE SEQUENCE [LARGE SCALE GENOMIC DNA]</scope>
    <source>
        <strain evidence="3 4">CGMCC 1.11030</strain>
    </source>
</reference>
<proteinExistence type="predicted"/>
<dbReference type="EMBL" id="FOQH01000010">
    <property type="protein sequence ID" value="SFI88926.1"/>
    <property type="molecule type" value="Genomic_DNA"/>
</dbReference>
<accession>A0A1I3LWU1</accession>
<name>A0A1I3LWU1_9RHOB</name>